<evidence type="ECO:0000259" key="2">
    <source>
        <dbReference type="Pfam" id="PF02010"/>
    </source>
</evidence>
<protein>
    <recommendedName>
        <fullName evidence="2">PKD/REJ-like domain-containing protein</fullName>
    </recommendedName>
</protein>
<evidence type="ECO:0000313" key="3">
    <source>
        <dbReference type="EMBL" id="EEN69268.1"/>
    </source>
</evidence>
<proteinExistence type="predicted"/>
<reference evidence="3" key="1">
    <citation type="journal article" date="2008" name="Nature">
        <title>The amphioxus genome and the evolution of the chordate karyotype.</title>
        <authorList>
            <consortium name="US DOE Joint Genome Institute (JGI-PGF)"/>
            <person name="Putnam N.H."/>
            <person name="Butts T."/>
            <person name="Ferrier D.E.K."/>
            <person name="Furlong R.F."/>
            <person name="Hellsten U."/>
            <person name="Kawashima T."/>
            <person name="Robinson-Rechavi M."/>
            <person name="Shoguchi E."/>
            <person name="Terry A."/>
            <person name="Yu J.-K."/>
            <person name="Benito-Gutierrez E.L."/>
            <person name="Dubchak I."/>
            <person name="Garcia-Fernandez J."/>
            <person name="Gibson-Brown J.J."/>
            <person name="Grigoriev I.V."/>
            <person name="Horton A.C."/>
            <person name="de Jong P.J."/>
            <person name="Jurka J."/>
            <person name="Kapitonov V.V."/>
            <person name="Kohara Y."/>
            <person name="Kuroki Y."/>
            <person name="Lindquist E."/>
            <person name="Lucas S."/>
            <person name="Osoegawa K."/>
            <person name="Pennacchio L.A."/>
            <person name="Salamov A.A."/>
            <person name="Satou Y."/>
            <person name="Sauka-Spengler T."/>
            <person name="Schmutz J."/>
            <person name="Shin-I T."/>
            <person name="Toyoda A."/>
            <person name="Bronner-Fraser M."/>
            <person name="Fujiyama A."/>
            <person name="Holland L.Z."/>
            <person name="Holland P.W.H."/>
            <person name="Satoh N."/>
            <person name="Rokhsar D.S."/>
        </authorList>
    </citation>
    <scope>NUCLEOTIDE SEQUENCE [LARGE SCALE GENOMIC DNA]</scope>
    <source>
        <strain evidence="3">S238N-H82</strain>
        <tissue evidence="3">Testes</tissue>
    </source>
</reference>
<accession>C3XRF0</accession>
<dbReference type="EMBL" id="GG666456">
    <property type="protein sequence ID" value="EEN69268.1"/>
    <property type="molecule type" value="Genomic_DNA"/>
</dbReference>
<evidence type="ECO:0000256" key="1">
    <source>
        <dbReference type="SAM" id="MobiDB-lite"/>
    </source>
</evidence>
<dbReference type="InParanoid" id="C3XRF0"/>
<sequence length="281" mass="30536">MRYFRVCVRNCADLLDIAAMFGISAACNDCLDPTELTYVWHMRELDLRTDTSREIADLSAIRVQRLAPQNLGINVGNLHAGKRYKWILDAVPNNGRPTVSFQYEAASAYKYNMSCTAAPTLGFSGQTSFTITGVVEVEPRSQYQVHLQAHPVTYTVTTDISTVVQDSRLNSVVTSSILAGSSADNFVVPINVLAVGDDESVAVCNVDVTGADMASALIQQGFGDLLQRARSTVDSSSTPPPYRATTRNTFDKDWGSASTTDQLLRLLSLPTGDELEASLLI</sequence>
<feature type="domain" description="PKD/REJ-like" evidence="2">
    <location>
        <begin position="7"/>
        <end position="182"/>
    </location>
</feature>
<dbReference type="InterPro" id="IPR002859">
    <property type="entry name" value="PKD/REJ-like"/>
</dbReference>
<organism>
    <name type="scientific">Branchiostoma floridae</name>
    <name type="common">Florida lancelet</name>
    <name type="synonym">Amphioxus</name>
    <dbReference type="NCBI Taxonomy" id="7739"/>
    <lineage>
        <taxon>Eukaryota</taxon>
        <taxon>Metazoa</taxon>
        <taxon>Chordata</taxon>
        <taxon>Cephalochordata</taxon>
        <taxon>Leptocardii</taxon>
        <taxon>Amphioxiformes</taxon>
        <taxon>Branchiostomatidae</taxon>
        <taxon>Branchiostoma</taxon>
    </lineage>
</organism>
<dbReference type="PROSITE" id="PS51257">
    <property type="entry name" value="PROKAR_LIPOPROTEIN"/>
    <property type="match status" value="1"/>
</dbReference>
<feature type="region of interest" description="Disordered" evidence="1">
    <location>
        <begin position="231"/>
        <end position="251"/>
    </location>
</feature>
<name>C3XRF0_BRAFL</name>
<gene>
    <name evidence="3" type="ORF">BRAFLDRAFT_68224</name>
</gene>
<dbReference type="AlphaFoldDB" id="C3XRF0"/>
<dbReference type="Pfam" id="PF02010">
    <property type="entry name" value="REJ"/>
    <property type="match status" value="1"/>
</dbReference>